<dbReference type="GO" id="GO:0003713">
    <property type="term" value="F:transcription coactivator activity"/>
    <property type="evidence" value="ECO:0007669"/>
    <property type="project" value="InterPro"/>
</dbReference>
<gene>
    <name evidence="1" type="ORF">TASK_LOCUS6633</name>
</gene>
<protein>
    <submittedName>
        <fullName evidence="3">RyR domain-containing protein</fullName>
    </submittedName>
</protein>
<dbReference type="InterPro" id="IPR038212">
    <property type="entry name" value="TF_EnY2_sf"/>
</dbReference>
<dbReference type="GO" id="GO:0006406">
    <property type="term" value="P:mRNA export from nucleus"/>
    <property type="evidence" value="ECO:0007669"/>
    <property type="project" value="InterPro"/>
</dbReference>
<dbReference type="Gene3D" id="1.10.246.140">
    <property type="match status" value="1"/>
</dbReference>
<dbReference type="GO" id="GO:0005643">
    <property type="term" value="C:nuclear pore"/>
    <property type="evidence" value="ECO:0007669"/>
    <property type="project" value="InterPro"/>
</dbReference>
<accession>A0A0R3W8F2</accession>
<name>A0A0R3W8F2_TAEAS</name>
<reference evidence="1 2" key="2">
    <citation type="submission" date="2018-11" db="EMBL/GenBank/DDBJ databases">
        <authorList>
            <consortium name="Pathogen Informatics"/>
        </authorList>
    </citation>
    <scope>NUCLEOTIDE SEQUENCE [LARGE SCALE GENOMIC DNA]</scope>
</reference>
<reference evidence="3" key="1">
    <citation type="submission" date="2017-02" db="UniProtKB">
        <authorList>
            <consortium name="WormBaseParasite"/>
        </authorList>
    </citation>
    <scope>IDENTIFICATION</scope>
</reference>
<sequence>MERASLIAPLVRPGKCDSAVEEMEAERVENVLQTTGAERVIANYLPGRLEEAGWNARMFEECRKWLKANTASGQRVYYGQKVREKFREPEDVDPQELVKPLTKFGMSLTPKEVSTEVVEHIVKVIKENITN</sequence>
<dbReference type="Pfam" id="PF10163">
    <property type="entry name" value="EnY2"/>
    <property type="match status" value="1"/>
</dbReference>
<dbReference type="STRING" id="60517.A0A0R3W8F2"/>
<organism evidence="3">
    <name type="scientific">Taenia asiatica</name>
    <name type="common">Asian tapeworm</name>
    <dbReference type="NCBI Taxonomy" id="60517"/>
    <lineage>
        <taxon>Eukaryota</taxon>
        <taxon>Metazoa</taxon>
        <taxon>Spiralia</taxon>
        <taxon>Lophotrochozoa</taxon>
        <taxon>Platyhelminthes</taxon>
        <taxon>Cestoda</taxon>
        <taxon>Eucestoda</taxon>
        <taxon>Cyclophyllidea</taxon>
        <taxon>Taeniidae</taxon>
        <taxon>Taenia</taxon>
    </lineage>
</organism>
<dbReference type="InterPro" id="IPR018783">
    <property type="entry name" value="TF_ENY2"/>
</dbReference>
<dbReference type="EMBL" id="UYRS01018520">
    <property type="protein sequence ID" value="VDK37066.1"/>
    <property type="molecule type" value="Genomic_DNA"/>
</dbReference>
<dbReference type="AlphaFoldDB" id="A0A0R3W8F2"/>
<dbReference type="WBParaSite" id="TASK_0000663201-mRNA-1">
    <property type="protein sequence ID" value="TASK_0000663201-mRNA-1"/>
    <property type="gene ID" value="TASK_0000663201"/>
</dbReference>
<dbReference type="OrthoDB" id="6221744at2759"/>
<evidence type="ECO:0000313" key="3">
    <source>
        <dbReference type="WBParaSite" id="TASK_0000663201-mRNA-1"/>
    </source>
</evidence>
<dbReference type="Proteomes" id="UP000282613">
    <property type="component" value="Unassembled WGS sequence"/>
</dbReference>
<evidence type="ECO:0000313" key="1">
    <source>
        <dbReference type="EMBL" id="VDK37066.1"/>
    </source>
</evidence>
<dbReference type="GO" id="GO:0000124">
    <property type="term" value="C:SAGA complex"/>
    <property type="evidence" value="ECO:0007669"/>
    <property type="project" value="InterPro"/>
</dbReference>
<keyword evidence="2" id="KW-1185">Reference proteome</keyword>
<evidence type="ECO:0000313" key="2">
    <source>
        <dbReference type="Proteomes" id="UP000282613"/>
    </source>
</evidence>
<proteinExistence type="predicted"/>